<dbReference type="AlphaFoldDB" id="A0A4Y7PWD4"/>
<dbReference type="VEuPathDB" id="FungiDB:BD410DRAFT_445983"/>
<feature type="compositionally biased region" description="Low complexity" evidence="1">
    <location>
        <begin position="11"/>
        <end position="24"/>
    </location>
</feature>
<proteinExistence type="predicted"/>
<accession>A0A4Y7PWD4</accession>
<evidence type="ECO:0000313" key="3">
    <source>
        <dbReference type="Proteomes" id="UP000294933"/>
    </source>
</evidence>
<feature type="region of interest" description="Disordered" evidence="1">
    <location>
        <begin position="94"/>
        <end position="142"/>
    </location>
</feature>
<name>A0A4Y7PWD4_9AGAM</name>
<feature type="region of interest" description="Disordered" evidence="1">
    <location>
        <begin position="1"/>
        <end position="81"/>
    </location>
</feature>
<evidence type="ECO:0000313" key="2">
    <source>
        <dbReference type="EMBL" id="TDL19338.1"/>
    </source>
</evidence>
<sequence>MPRRVEIGLGSPPSSQSSSFRLSPGNAPRLRRPHNAEVSGRREWNGAARTRLSNPRDPRPIRVSARSVSDPAESETLPTGEQVAVLSVVETAPTLLGSPQHESIHVQSHRSNPSLRPPPPPSTAMPSNGSLPSLPLIDAPLT</sequence>
<organism evidence="2 3">
    <name type="scientific">Rickenella mellea</name>
    <dbReference type="NCBI Taxonomy" id="50990"/>
    <lineage>
        <taxon>Eukaryota</taxon>
        <taxon>Fungi</taxon>
        <taxon>Dikarya</taxon>
        <taxon>Basidiomycota</taxon>
        <taxon>Agaricomycotina</taxon>
        <taxon>Agaricomycetes</taxon>
        <taxon>Hymenochaetales</taxon>
        <taxon>Rickenellaceae</taxon>
        <taxon>Rickenella</taxon>
    </lineage>
</organism>
<evidence type="ECO:0000256" key="1">
    <source>
        <dbReference type="SAM" id="MobiDB-lite"/>
    </source>
</evidence>
<gene>
    <name evidence="2" type="ORF">BD410DRAFT_445983</name>
</gene>
<dbReference type="EMBL" id="ML170198">
    <property type="protein sequence ID" value="TDL19338.1"/>
    <property type="molecule type" value="Genomic_DNA"/>
</dbReference>
<dbReference type="Proteomes" id="UP000294933">
    <property type="component" value="Unassembled WGS sequence"/>
</dbReference>
<keyword evidence="3" id="KW-1185">Reference proteome</keyword>
<reference evidence="2 3" key="1">
    <citation type="submission" date="2018-06" db="EMBL/GenBank/DDBJ databases">
        <title>A transcriptomic atlas of mushroom development highlights an independent origin of complex multicellularity.</title>
        <authorList>
            <consortium name="DOE Joint Genome Institute"/>
            <person name="Krizsan K."/>
            <person name="Almasi E."/>
            <person name="Merenyi Z."/>
            <person name="Sahu N."/>
            <person name="Viragh M."/>
            <person name="Koszo T."/>
            <person name="Mondo S."/>
            <person name="Kiss B."/>
            <person name="Balint B."/>
            <person name="Kues U."/>
            <person name="Barry K."/>
            <person name="Hegedus J.C."/>
            <person name="Henrissat B."/>
            <person name="Johnson J."/>
            <person name="Lipzen A."/>
            <person name="Ohm R."/>
            <person name="Nagy I."/>
            <person name="Pangilinan J."/>
            <person name="Yan J."/>
            <person name="Xiong Y."/>
            <person name="Grigoriev I.V."/>
            <person name="Hibbett D.S."/>
            <person name="Nagy L.G."/>
        </authorList>
    </citation>
    <scope>NUCLEOTIDE SEQUENCE [LARGE SCALE GENOMIC DNA]</scope>
    <source>
        <strain evidence="2 3">SZMC22713</strain>
    </source>
</reference>
<protein>
    <submittedName>
        <fullName evidence="2">Uncharacterized protein</fullName>
    </submittedName>
</protein>